<feature type="region of interest" description="Disordered" evidence="1">
    <location>
        <begin position="1"/>
        <end position="75"/>
    </location>
</feature>
<evidence type="ECO:0000313" key="2">
    <source>
        <dbReference type="EMBL" id="KAF2106072.1"/>
    </source>
</evidence>
<accession>A0A6A5YFK6</accession>
<dbReference type="EMBL" id="ML977367">
    <property type="protein sequence ID" value="KAF2106072.1"/>
    <property type="molecule type" value="Genomic_DNA"/>
</dbReference>
<keyword evidence="3" id="KW-1185">Reference proteome</keyword>
<sequence length="279" mass="29851">MATEDRNLTATQRKRSWPHSRQWLEEGTNKNSIQHSISPTSGSNVQETAAEPTTPASSLKALSDSPPEHKTGKASTTVIVPGSADSVHSSTPSKNSDNFIQDVNKKDLSGITPSSTIGKAAELSAEGSGGELSSGTAGTSLLTFKTTLEASMISAKMRLLPILALPTVSLTRLPTAPPLKILQALRLSPFPRKTEAIPNTNYNHWISAAWHDSGHKEIYDSLPPDPLAASMEGSDQDYYADVRTLGSVLHRGLYGSKWNSTVPHTDTFNLPESAIQPNG</sequence>
<evidence type="ECO:0000313" key="3">
    <source>
        <dbReference type="Proteomes" id="UP000799770"/>
    </source>
</evidence>
<dbReference type="AlphaFoldDB" id="A0A6A5YFK6"/>
<organism evidence="2 3">
    <name type="scientific">Lophiotrema nucula</name>
    <dbReference type="NCBI Taxonomy" id="690887"/>
    <lineage>
        <taxon>Eukaryota</taxon>
        <taxon>Fungi</taxon>
        <taxon>Dikarya</taxon>
        <taxon>Ascomycota</taxon>
        <taxon>Pezizomycotina</taxon>
        <taxon>Dothideomycetes</taxon>
        <taxon>Pleosporomycetidae</taxon>
        <taxon>Pleosporales</taxon>
        <taxon>Lophiotremataceae</taxon>
        <taxon>Lophiotrema</taxon>
    </lineage>
</organism>
<dbReference type="Proteomes" id="UP000799770">
    <property type="component" value="Unassembled WGS sequence"/>
</dbReference>
<name>A0A6A5YFK6_9PLEO</name>
<evidence type="ECO:0000256" key="1">
    <source>
        <dbReference type="SAM" id="MobiDB-lite"/>
    </source>
</evidence>
<proteinExistence type="predicted"/>
<gene>
    <name evidence="2" type="ORF">BDV96DRAFT_607724</name>
</gene>
<reference evidence="2" key="1">
    <citation type="journal article" date="2020" name="Stud. Mycol.">
        <title>101 Dothideomycetes genomes: a test case for predicting lifestyles and emergence of pathogens.</title>
        <authorList>
            <person name="Haridas S."/>
            <person name="Albert R."/>
            <person name="Binder M."/>
            <person name="Bloem J."/>
            <person name="Labutti K."/>
            <person name="Salamov A."/>
            <person name="Andreopoulos B."/>
            <person name="Baker S."/>
            <person name="Barry K."/>
            <person name="Bills G."/>
            <person name="Bluhm B."/>
            <person name="Cannon C."/>
            <person name="Castanera R."/>
            <person name="Culley D."/>
            <person name="Daum C."/>
            <person name="Ezra D."/>
            <person name="Gonzalez J."/>
            <person name="Henrissat B."/>
            <person name="Kuo A."/>
            <person name="Liang C."/>
            <person name="Lipzen A."/>
            <person name="Lutzoni F."/>
            <person name="Magnuson J."/>
            <person name="Mondo S."/>
            <person name="Nolan M."/>
            <person name="Ohm R."/>
            <person name="Pangilinan J."/>
            <person name="Park H.-J."/>
            <person name="Ramirez L."/>
            <person name="Alfaro M."/>
            <person name="Sun H."/>
            <person name="Tritt A."/>
            <person name="Yoshinaga Y."/>
            <person name="Zwiers L.-H."/>
            <person name="Turgeon B."/>
            <person name="Goodwin S."/>
            <person name="Spatafora J."/>
            <person name="Crous P."/>
            <person name="Grigoriev I."/>
        </authorList>
    </citation>
    <scope>NUCLEOTIDE SEQUENCE</scope>
    <source>
        <strain evidence="2">CBS 627.86</strain>
    </source>
</reference>
<protein>
    <submittedName>
        <fullName evidence="2">Uncharacterized protein</fullName>
    </submittedName>
</protein>
<feature type="compositionally biased region" description="Polar residues" evidence="1">
    <location>
        <begin position="29"/>
        <end position="47"/>
    </location>
</feature>